<feature type="region of interest" description="Disordered" evidence="1">
    <location>
        <begin position="115"/>
        <end position="134"/>
    </location>
</feature>
<name>A0A9P8GD47_AURME</name>
<accession>A0A9P8GD47</accession>
<dbReference type="EMBL" id="JAHFYH010000057">
    <property type="protein sequence ID" value="KAH0217297.1"/>
    <property type="molecule type" value="Genomic_DNA"/>
</dbReference>
<sequence>MFQRATQVVRDMITDLVKNVEEHMANRTDQVFVGMRRDYLQVLSNVRVDDIMMPKWERSLRGTIEDVIHQSEEGFEAILEGRDVAVLEDEASAGALEHKEDGTDDEDIDAALVKKRVQEDTDSEDDTYMDDTHA</sequence>
<feature type="region of interest" description="Disordered" evidence="1">
    <location>
        <begin position="90"/>
        <end position="110"/>
    </location>
</feature>
<reference evidence="2" key="2">
    <citation type="submission" date="2021-08" db="EMBL/GenBank/DDBJ databases">
        <authorList>
            <person name="Gostincar C."/>
            <person name="Sun X."/>
            <person name="Song Z."/>
            <person name="Gunde-Cimerman N."/>
        </authorList>
    </citation>
    <scope>NUCLEOTIDE SEQUENCE</scope>
    <source>
        <strain evidence="2">EXF-8016</strain>
    </source>
</reference>
<evidence type="ECO:0000256" key="1">
    <source>
        <dbReference type="SAM" id="MobiDB-lite"/>
    </source>
</evidence>
<reference evidence="2" key="1">
    <citation type="journal article" date="2021" name="J Fungi (Basel)">
        <title>Virulence traits and population genomics of the black yeast Aureobasidium melanogenum.</title>
        <authorList>
            <person name="Cernosa A."/>
            <person name="Sun X."/>
            <person name="Gostincar C."/>
            <person name="Fang C."/>
            <person name="Gunde-Cimerman N."/>
            <person name="Song Z."/>
        </authorList>
    </citation>
    <scope>NUCLEOTIDE SEQUENCE</scope>
    <source>
        <strain evidence="2">EXF-8016</strain>
    </source>
</reference>
<comment type="caution">
    <text evidence="2">The sequence shown here is derived from an EMBL/GenBank/DDBJ whole genome shotgun (WGS) entry which is preliminary data.</text>
</comment>
<feature type="compositionally biased region" description="Acidic residues" evidence="1">
    <location>
        <begin position="120"/>
        <end position="134"/>
    </location>
</feature>
<evidence type="ECO:0000313" key="2">
    <source>
        <dbReference type="EMBL" id="KAH0217297.1"/>
    </source>
</evidence>
<evidence type="ECO:0000313" key="3">
    <source>
        <dbReference type="Proteomes" id="UP000767238"/>
    </source>
</evidence>
<dbReference type="OrthoDB" id="3598281at2759"/>
<dbReference type="Proteomes" id="UP000767238">
    <property type="component" value="Unassembled WGS sequence"/>
</dbReference>
<proteinExistence type="predicted"/>
<feature type="non-terminal residue" evidence="2">
    <location>
        <position position="134"/>
    </location>
</feature>
<dbReference type="AlphaFoldDB" id="A0A9P8GD47"/>
<organism evidence="2 3">
    <name type="scientific">Aureobasidium melanogenum</name>
    <name type="common">Aureobasidium pullulans var. melanogenum</name>
    <dbReference type="NCBI Taxonomy" id="46634"/>
    <lineage>
        <taxon>Eukaryota</taxon>
        <taxon>Fungi</taxon>
        <taxon>Dikarya</taxon>
        <taxon>Ascomycota</taxon>
        <taxon>Pezizomycotina</taxon>
        <taxon>Dothideomycetes</taxon>
        <taxon>Dothideomycetidae</taxon>
        <taxon>Dothideales</taxon>
        <taxon>Saccotheciaceae</taxon>
        <taxon>Aureobasidium</taxon>
    </lineage>
</organism>
<gene>
    <name evidence="2" type="ORF">KCV03_g7119</name>
</gene>
<protein>
    <submittedName>
        <fullName evidence="2">Uncharacterized protein</fullName>
    </submittedName>
</protein>